<dbReference type="Proteomes" id="UP000323000">
    <property type="component" value="Chromosome 9"/>
</dbReference>
<evidence type="ECO:0000313" key="3">
    <source>
        <dbReference type="Proteomes" id="UP000323000"/>
    </source>
</evidence>
<sequence>MFVFEEFDRRNSPIIHFHINVVPLENGIELQEYTPNTNHQETIIQQNTNPQTADVTFENPTLEEDVIPEVDYDSNEVDGSDVEPDYEYQPSGSVSDSDANLVDSLDEEHVMGGIPGHCELEGD</sequence>
<dbReference type="AlphaFoldDB" id="A0A5C7HAF1"/>
<dbReference type="OrthoDB" id="10441055at2759"/>
<comment type="caution">
    <text evidence="2">The sequence shown here is derived from an EMBL/GenBank/DDBJ whole genome shotgun (WGS) entry which is preliminary data.</text>
</comment>
<evidence type="ECO:0000313" key="2">
    <source>
        <dbReference type="EMBL" id="TXG53891.1"/>
    </source>
</evidence>
<protein>
    <submittedName>
        <fullName evidence="2">Uncharacterized protein</fullName>
    </submittedName>
</protein>
<feature type="compositionally biased region" description="Acidic residues" evidence="1">
    <location>
        <begin position="63"/>
        <end position="86"/>
    </location>
</feature>
<accession>A0A5C7HAF1</accession>
<reference evidence="3" key="1">
    <citation type="journal article" date="2019" name="Gigascience">
        <title>De novo genome assembly of the endangered Acer yangbiense, a plant species with extremely small populations endemic to Yunnan Province, China.</title>
        <authorList>
            <person name="Yang J."/>
            <person name="Wariss H.M."/>
            <person name="Tao L."/>
            <person name="Zhang R."/>
            <person name="Yun Q."/>
            <person name="Hollingsworth P."/>
            <person name="Dao Z."/>
            <person name="Luo G."/>
            <person name="Guo H."/>
            <person name="Ma Y."/>
            <person name="Sun W."/>
        </authorList>
    </citation>
    <scope>NUCLEOTIDE SEQUENCE [LARGE SCALE GENOMIC DNA]</scope>
    <source>
        <strain evidence="3">cv. Malutang</strain>
    </source>
</reference>
<gene>
    <name evidence="2" type="ORF">EZV62_019147</name>
</gene>
<organism evidence="2 3">
    <name type="scientific">Acer yangbiense</name>
    <dbReference type="NCBI Taxonomy" id="1000413"/>
    <lineage>
        <taxon>Eukaryota</taxon>
        <taxon>Viridiplantae</taxon>
        <taxon>Streptophyta</taxon>
        <taxon>Embryophyta</taxon>
        <taxon>Tracheophyta</taxon>
        <taxon>Spermatophyta</taxon>
        <taxon>Magnoliopsida</taxon>
        <taxon>eudicotyledons</taxon>
        <taxon>Gunneridae</taxon>
        <taxon>Pentapetalae</taxon>
        <taxon>rosids</taxon>
        <taxon>malvids</taxon>
        <taxon>Sapindales</taxon>
        <taxon>Sapindaceae</taxon>
        <taxon>Hippocastanoideae</taxon>
        <taxon>Acereae</taxon>
        <taxon>Acer</taxon>
    </lineage>
</organism>
<name>A0A5C7HAF1_9ROSI</name>
<proteinExistence type="predicted"/>
<dbReference type="EMBL" id="VAHF01000009">
    <property type="protein sequence ID" value="TXG53891.1"/>
    <property type="molecule type" value="Genomic_DNA"/>
</dbReference>
<evidence type="ECO:0000256" key="1">
    <source>
        <dbReference type="SAM" id="MobiDB-lite"/>
    </source>
</evidence>
<feature type="region of interest" description="Disordered" evidence="1">
    <location>
        <begin position="63"/>
        <end position="99"/>
    </location>
</feature>
<keyword evidence="3" id="KW-1185">Reference proteome</keyword>